<sequence length="400" mass="44253">MGTLSQNWVILSIILLLALSTYSDASIKTKSTVKSAVFYSPKVDLSPGISSNKFYYDVKFPRGHIALKSFNGEVVDEDGNSVPLYEAYLHHLAVIRYHKPINSTSTDDNVILRNAGVCQGVVLPQYFGLGPETRKTETHIPDPFGIEIGNPVEIPAGYEEKWLINLHVIDTSGVEDRWGCVECRCDLYNVTTDANGQSLSPGYKGGLQCCTDDAQCRLKEGYKGYNRTVYLKYTVEWVDWDDSIIPVKIYIPDVTDTVKISNGLNGLNVTHNCLMEYDIESCNTTRKHGTGCVNVKKTSFPLNKGGYVIYGVAHQHVWGLGSTLYGKDGRVICTSLPKYGNGKQAGNEKGYIVGMTTCYPRPGSIKIMDGETLTLVFNYSNSKPHTGLMGAFYFLVAERL</sequence>
<gene>
    <name evidence="1" type="ORF">L6164_037217</name>
</gene>
<evidence type="ECO:0000313" key="1">
    <source>
        <dbReference type="EMBL" id="KAI4297323.1"/>
    </source>
</evidence>
<protein>
    <submittedName>
        <fullName evidence="1">Uncharacterized protein</fullName>
    </submittedName>
</protein>
<keyword evidence="2" id="KW-1185">Reference proteome</keyword>
<dbReference type="Proteomes" id="UP000828941">
    <property type="component" value="Chromosome 14"/>
</dbReference>
<organism evidence="1 2">
    <name type="scientific">Bauhinia variegata</name>
    <name type="common">Purple orchid tree</name>
    <name type="synonym">Phanera variegata</name>
    <dbReference type="NCBI Taxonomy" id="167791"/>
    <lineage>
        <taxon>Eukaryota</taxon>
        <taxon>Viridiplantae</taxon>
        <taxon>Streptophyta</taxon>
        <taxon>Embryophyta</taxon>
        <taxon>Tracheophyta</taxon>
        <taxon>Spermatophyta</taxon>
        <taxon>Magnoliopsida</taxon>
        <taxon>eudicotyledons</taxon>
        <taxon>Gunneridae</taxon>
        <taxon>Pentapetalae</taxon>
        <taxon>rosids</taxon>
        <taxon>fabids</taxon>
        <taxon>Fabales</taxon>
        <taxon>Fabaceae</taxon>
        <taxon>Cercidoideae</taxon>
        <taxon>Cercideae</taxon>
        <taxon>Bauhiniinae</taxon>
        <taxon>Bauhinia</taxon>
    </lineage>
</organism>
<evidence type="ECO:0000313" key="2">
    <source>
        <dbReference type="Proteomes" id="UP000828941"/>
    </source>
</evidence>
<comment type="caution">
    <text evidence="1">The sequence shown here is derived from an EMBL/GenBank/DDBJ whole genome shotgun (WGS) entry which is preliminary data.</text>
</comment>
<accession>A0ACB9KJD5</accession>
<dbReference type="EMBL" id="CM039439">
    <property type="protein sequence ID" value="KAI4297323.1"/>
    <property type="molecule type" value="Genomic_DNA"/>
</dbReference>
<proteinExistence type="predicted"/>
<reference evidence="1 2" key="1">
    <citation type="journal article" date="2022" name="DNA Res.">
        <title>Chromosomal-level genome assembly of the orchid tree Bauhinia variegata (Leguminosae; Cercidoideae) supports the allotetraploid origin hypothesis of Bauhinia.</title>
        <authorList>
            <person name="Zhong Y."/>
            <person name="Chen Y."/>
            <person name="Zheng D."/>
            <person name="Pang J."/>
            <person name="Liu Y."/>
            <person name="Luo S."/>
            <person name="Meng S."/>
            <person name="Qian L."/>
            <person name="Wei D."/>
            <person name="Dai S."/>
            <person name="Zhou R."/>
        </authorList>
    </citation>
    <scope>NUCLEOTIDE SEQUENCE [LARGE SCALE GENOMIC DNA]</scope>
    <source>
        <strain evidence="1">BV-YZ2020</strain>
    </source>
</reference>
<name>A0ACB9KJD5_BAUVA</name>